<keyword evidence="1 8" id="KW-0436">Ligase</keyword>
<comment type="function">
    <text evidence="8">Catalyzes the attachment of tyrosine to tRNA(Tyr) in a two-step reaction: tyrosine is first activated by ATP to form Tyr-AMP and then transferred to the acceptor end of tRNA(Tyr).</text>
</comment>
<gene>
    <name evidence="8" type="primary">tyrS</name>
    <name evidence="10" type="ORF">RTTH1527_02630</name>
</gene>
<comment type="catalytic activity">
    <reaction evidence="7 8">
        <text>tRNA(Tyr) + L-tyrosine + ATP = L-tyrosyl-tRNA(Tyr) + AMP + diphosphate + H(+)</text>
        <dbReference type="Rhea" id="RHEA:10220"/>
        <dbReference type="Rhea" id="RHEA-COMP:9706"/>
        <dbReference type="Rhea" id="RHEA-COMP:9707"/>
        <dbReference type="ChEBI" id="CHEBI:15378"/>
        <dbReference type="ChEBI" id="CHEBI:30616"/>
        <dbReference type="ChEBI" id="CHEBI:33019"/>
        <dbReference type="ChEBI" id="CHEBI:58315"/>
        <dbReference type="ChEBI" id="CHEBI:78442"/>
        <dbReference type="ChEBI" id="CHEBI:78536"/>
        <dbReference type="ChEBI" id="CHEBI:456215"/>
        <dbReference type="EC" id="6.1.1.1"/>
    </reaction>
</comment>
<dbReference type="Gene3D" id="3.10.290.10">
    <property type="entry name" value="RNA-binding S4 domain"/>
    <property type="match status" value="1"/>
</dbReference>
<evidence type="ECO:0000313" key="10">
    <source>
        <dbReference type="EMBL" id="AFE54391.1"/>
    </source>
</evidence>
<comment type="similarity">
    <text evidence="8">Belongs to the class-I aminoacyl-tRNA synthetase family. TyrS type 1 subfamily.</text>
</comment>
<dbReference type="NCBIfam" id="TIGR00234">
    <property type="entry name" value="tyrS"/>
    <property type="match status" value="1"/>
</dbReference>
<feature type="binding site" evidence="8">
    <location>
        <position position="234"/>
    </location>
    <ligand>
        <name>ATP</name>
        <dbReference type="ChEBI" id="CHEBI:30616"/>
    </ligand>
</feature>
<dbReference type="InterPro" id="IPR036986">
    <property type="entry name" value="S4_RNA-bd_sf"/>
</dbReference>
<keyword evidence="6 8" id="KW-0030">Aminoacyl-tRNA synthetase</keyword>
<feature type="binding site" evidence="8">
    <location>
        <position position="171"/>
    </location>
    <ligand>
        <name>L-tyrosine</name>
        <dbReference type="ChEBI" id="CHEBI:58315"/>
    </ligand>
</feature>
<name>A0ABM5MUX2_RICTP</name>
<evidence type="ECO:0000256" key="5">
    <source>
        <dbReference type="ARBA" id="ARBA00022917"/>
    </source>
</evidence>
<dbReference type="GO" id="GO:0004831">
    <property type="term" value="F:tyrosine-tRNA ligase activity"/>
    <property type="evidence" value="ECO:0007669"/>
    <property type="project" value="UniProtKB-EC"/>
</dbReference>
<dbReference type="InterPro" id="IPR002305">
    <property type="entry name" value="aa-tRNA-synth_Ic"/>
</dbReference>
<feature type="binding site" evidence="8">
    <location>
        <position position="34"/>
    </location>
    <ligand>
        <name>L-tyrosine</name>
        <dbReference type="ChEBI" id="CHEBI:58315"/>
    </ligand>
</feature>
<dbReference type="InterPro" id="IPR002307">
    <property type="entry name" value="Tyr-tRNA-ligase"/>
</dbReference>
<dbReference type="PRINTS" id="PR01040">
    <property type="entry name" value="TRNASYNTHTYR"/>
</dbReference>
<dbReference type="InterPro" id="IPR014729">
    <property type="entry name" value="Rossmann-like_a/b/a_fold"/>
</dbReference>
<dbReference type="CDD" id="cd00805">
    <property type="entry name" value="TyrRS_core"/>
    <property type="match status" value="1"/>
</dbReference>
<dbReference type="SUPFAM" id="SSF55174">
    <property type="entry name" value="Alpha-L RNA-binding motif"/>
    <property type="match status" value="1"/>
</dbReference>
<dbReference type="EMBL" id="CP003397">
    <property type="protein sequence ID" value="AFE54391.1"/>
    <property type="molecule type" value="Genomic_DNA"/>
</dbReference>
<evidence type="ECO:0000256" key="2">
    <source>
        <dbReference type="ARBA" id="ARBA00022741"/>
    </source>
</evidence>
<protein>
    <recommendedName>
        <fullName evidence="8">Tyrosine--tRNA ligase</fullName>
        <ecNumber evidence="8">6.1.1.1</ecNumber>
    </recommendedName>
    <alternativeName>
        <fullName evidence="8">Tyrosyl-tRNA synthetase</fullName>
        <shortName evidence="8">TyrRS</shortName>
    </alternativeName>
</protein>
<keyword evidence="3 8" id="KW-0067">ATP-binding</keyword>
<feature type="short sequence motif" description="'HIGH' region" evidence="8">
    <location>
        <begin position="39"/>
        <end position="48"/>
    </location>
</feature>
<dbReference type="Gene3D" id="1.10.240.10">
    <property type="entry name" value="Tyrosyl-Transfer RNA Synthetase"/>
    <property type="match status" value="1"/>
</dbReference>
<comment type="subunit">
    <text evidence="8">Homodimer.</text>
</comment>
<proteinExistence type="inferred from homology"/>
<feature type="short sequence motif" description="'KMSKS' region" evidence="8">
    <location>
        <begin position="231"/>
        <end position="235"/>
    </location>
</feature>
<evidence type="ECO:0000256" key="4">
    <source>
        <dbReference type="ARBA" id="ARBA00022884"/>
    </source>
</evidence>
<keyword evidence="11" id="KW-1185">Reference proteome</keyword>
<evidence type="ECO:0000256" key="6">
    <source>
        <dbReference type="ARBA" id="ARBA00023146"/>
    </source>
</evidence>
<evidence type="ECO:0000313" key="11">
    <source>
        <dbReference type="Proteomes" id="UP000007581"/>
    </source>
</evidence>
<keyword evidence="4 9" id="KW-0694">RNA-binding</keyword>
<keyword evidence="8" id="KW-0963">Cytoplasm</keyword>
<dbReference type="Proteomes" id="UP000007581">
    <property type="component" value="Chromosome"/>
</dbReference>
<organism evidence="10 11">
    <name type="scientific">Rickettsia typhi str. TH1527</name>
    <dbReference type="NCBI Taxonomy" id="1003201"/>
    <lineage>
        <taxon>Bacteria</taxon>
        <taxon>Pseudomonadati</taxon>
        <taxon>Pseudomonadota</taxon>
        <taxon>Alphaproteobacteria</taxon>
        <taxon>Rickettsiales</taxon>
        <taxon>Rickettsiaceae</taxon>
        <taxon>Rickettsieae</taxon>
        <taxon>Rickettsia</taxon>
        <taxon>typhus group</taxon>
    </lineage>
</organism>
<dbReference type="InterPro" id="IPR024107">
    <property type="entry name" value="Tyr-tRNA-ligase_bac_1"/>
</dbReference>
<evidence type="ECO:0000256" key="1">
    <source>
        <dbReference type="ARBA" id="ARBA00022598"/>
    </source>
</evidence>
<dbReference type="Pfam" id="PF00579">
    <property type="entry name" value="tRNA-synt_1b"/>
    <property type="match status" value="1"/>
</dbReference>
<dbReference type="CDD" id="cd00165">
    <property type="entry name" value="S4"/>
    <property type="match status" value="1"/>
</dbReference>
<evidence type="ECO:0000256" key="9">
    <source>
        <dbReference type="PROSITE-ProRule" id="PRU00182"/>
    </source>
</evidence>
<evidence type="ECO:0000256" key="3">
    <source>
        <dbReference type="ARBA" id="ARBA00022840"/>
    </source>
</evidence>
<comment type="subcellular location">
    <subcellularLocation>
        <location evidence="8">Cytoplasm</location>
    </subcellularLocation>
</comment>
<dbReference type="InterPro" id="IPR024088">
    <property type="entry name" value="Tyr-tRNA-ligase_bac-type"/>
</dbReference>
<dbReference type="PROSITE" id="PS50889">
    <property type="entry name" value="S4"/>
    <property type="match status" value="1"/>
</dbReference>
<dbReference type="PANTHER" id="PTHR11766:SF0">
    <property type="entry name" value="TYROSINE--TRNA LIGASE, MITOCHONDRIAL"/>
    <property type="match status" value="1"/>
</dbReference>
<keyword evidence="5 8" id="KW-0648">Protein biosynthesis</keyword>
<dbReference type="SUPFAM" id="SSF52374">
    <property type="entry name" value="Nucleotidylyl transferase"/>
    <property type="match status" value="1"/>
</dbReference>
<dbReference type="PANTHER" id="PTHR11766">
    <property type="entry name" value="TYROSYL-TRNA SYNTHETASE"/>
    <property type="match status" value="1"/>
</dbReference>
<accession>A0ABM5MUX2</accession>
<dbReference type="RefSeq" id="WP_011190994.1">
    <property type="nucleotide sequence ID" value="NC_017066.1"/>
</dbReference>
<keyword evidence="2 8" id="KW-0547">Nucleotide-binding</keyword>
<reference evidence="10" key="1">
    <citation type="submission" date="2012-03" db="EMBL/GenBank/DDBJ databases">
        <authorList>
            <person name="Johnson S.L."/>
            <person name="Sims D."/>
            <person name="Han S."/>
            <person name="Bruce D.C."/>
            <person name="Dasch G.A."/>
        </authorList>
    </citation>
    <scope>NUCLEOTIDE SEQUENCE [LARGE SCALE GENOMIC DNA]</scope>
    <source>
        <strain evidence="10">TH1527</strain>
    </source>
</reference>
<evidence type="ECO:0000256" key="8">
    <source>
        <dbReference type="HAMAP-Rule" id="MF_02006"/>
    </source>
</evidence>
<dbReference type="Gene3D" id="3.40.50.620">
    <property type="entry name" value="HUPs"/>
    <property type="match status" value="1"/>
</dbReference>
<feature type="binding site" evidence="8">
    <location>
        <position position="175"/>
    </location>
    <ligand>
        <name>L-tyrosine</name>
        <dbReference type="ChEBI" id="CHEBI:58315"/>
    </ligand>
</feature>
<dbReference type="EC" id="6.1.1.1" evidence="8"/>
<sequence length="411" mass="46659">MTFIEEFIYKGYLHQCTDLDQLTAITQEVKIAAYIGFDCTATSLHIGSLMQIMILRLLQKHGHTPIVIIGGGTSKIGDPSGKEVTRKALTQEDIKRNTAGIKKSLSKFIKFGKDQGDAIILDNAEWLDSLNYLDFLRDFGRHFSVNRMLTMDSVKLRLERSHHLSFLELNYMLLQAYDFYYLSKHYNCILQLGGSDQWGNIVIGADLIRRISGKEVFGMTTPLLTTASGAKMGKTAAGAVWLNEDLLSPYDYYQYWRNCEDADVIRFAKLYSELDIIELNKFEHLVSEDINAAKKQLAYELTKLCHGERLAKLALETAVRIFEQGDIDENLHTFILAPEILQAGISAYKLFYNVNLARSKSEARKIIRGKGAKINDQLVEDENMTIDTNFLLDKKVIKLSVGKKRHILVKV</sequence>
<dbReference type="HAMAP" id="MF_02006">
    <property type="entry name" value="Tyr_tRNA_synth_type1"/>
    <property type="match status" value="1"/>
</dbReference>
<evidence type="ECO:0000256" key="7">
    <source>
        <dbReference type="ARBA" id="ARBA00048248"/>
    </source>
</evidence>